<dbReference type="Proteomes" id="UP000037069">
    <property type="component" value="Unassembled WGS sequence"/>
</dbReference>
<organism evidence="1 2">
    <name type="scientific">Lucilia cuprina</name>
    <name type="common">Green bottle fly</name>
    <name type="synonym">Australian sheep blowfly</name>
    <dbReference type="NCBI Taxonomy" id="7375"/>
    <lineage>
        <taxon>Eukaryota</taxon>
        <taxon>Metazoa</taxon>
        <taxon>Ecdysozoa</taxon>
        <taxon>Arthropoda</taxon>
        <taxon>Hexapoda</taxon>
        <taxon>Insecta</taxon>
        <taxon>Pterygota</taxon>
        <taxon>Neoptera</taxon>
        <taxon>Endopterygota</taxon>
        <taxon>Diptera</taxon>
        <taxon>Brachycera</taxon>
        <taxon>Muscomorpha</taxon>
        <taxon>Oestroidea</taxon>
        <taxon>Calliphoridae</taxon>
        <taxon>Luciliinae</taxon>
        <taxon>Lucilia</taxon>
    </lineage>
</organism>
<dbReference type="AlphaFoldDB" id="A0A0L0BZ55"/>
<sequence>MYEYSSFQSIYFADKIYNHKVNIDIVKTCNNEYIVAFVRNWPKVAVPTSNTTTYRNSTKQRGKQINNILYFIHMEDIKSPLKVHSLLSKYSDECQNSSISQINELLYLINIGRAAPLMGSSPMFTWMINFQDKQIFIQNTQYKLKSLNHSANLYFEVEYIGWVISILICGDII</sequence>
<keyword evidence="2" id="KW-1185">Reference proteome</keyword>
<dbReference type="EMBL" id="JRES01001220">
    <property type="protein sequence ID" value="KNC24514.1"/>
    <property type="molecule type" value="Genomic_DNA"/>
</dbReference>
<name>A0A0L0BZ55_LUCCU</name>
<protein>
    <submittedName>
        <fullName evidence="1">Uncharacterized protein</fullName>
    </submittedName>
</protein>
<evidence type="ECO:0000313" key="1">
    <source>
        <dbReference type="EMBL" id="KNC24514.1"/>
    </source>
</evidence>
<comment type="caution">
    <text evidence="1">The sequence shown here is derived from an EMBL/GenBank/DDBJ whole genome shotgun (WGS) entry which is preliminary data.</text>
</comment>
<gene>
    <name evidence="1" type="ORF">FF38_08896</name>
</gene>
<reference evidence="1 2" key="1">
    <citation type="journal article" date="2015" name="Nat. Commun.">
        <title>Lucilia cuprina genome unlocks parasitic fly biology to underpin future interventions.</title>
        <authorList>
            <person name="Anstead C.A."/>
            <person name="Korhonen P.K."/>
            <person name="Young N.D."/>
            <person name="Hall R.S."/>
            <person name="Jex A.R."/>
            <person name="Murali S.C."/>
            <person name="Hughes D.S."/>
            <person name="Lee S.F."/>
            <person name="Perry T."/>
            <person name="Stroehlein A.J."/>
            <person name="Ansell B.R."/>
            <person name="Breugelmans B."/>
            <person name="Hofmann A."/>
            <person name="Qu J."/>
            <person name="Dugan S."/>
            <person name="Lee S.L."/>
            <person name="Chao H."/>
            <person name="Dinh H."/>
            <person name="Han Y."/>
            <person name="Doddapaneni H.V."/>
            <person name="Worley K.C."/>
            <person name="Muzny D.M."/>
            <person name="Ioannidis P."/>
            <person name="Waterhouse R.M."/>
            <person name="Zdobnov E.M."/>
            <person name="James P.J."/>
            <person name="Bagnall N.H."/>
            <person name="Kotze A.C."/>
            <person name="Gibbs R.A."/>
            <person name="Richards S."/>
            <person name="Batterham P."/>
            <person name="Gasser R.B."/>
        </authorList>
    </citation>
    <scope>NUCLEOTIDE SEQUENCE [LARGE SCALE GENOMIC DNA]</scope>
    <source>
        <strain evidence="1 2">LS</strain>
        <tissue evidence="1">Full body</tissue>
    </source>
</reference>
<proteinExistence type="predicted"/>
<evidence type="ECO:0000313" key="2">
    <source>
        <dbReference type="Proteomes" id="UP000037069"/>
    </source>
</evidence>
<accession>A0A0L0BZ55</accession>